<feature type="coiled-coil region" evidence="1">
    <location>
        <begin position="85"/>
        <end position="130"/>
    </location>
</feature>
<evidence type="ECO:0000313" key="3">
    <source>
        <dbReference type="EMBL" id="QHT39263.1"/>
    </source>
</evidence>
<feature type="domain" description="RING-type" evidence="2">
    <location>
        <begin position="200"/>
        <end position="243"/>
    </location>
</feature>
<dbReference type="CDD" id="cd16449">
    <property type="entry name" value="RING-HC"/>
    <property type="match status" value="1"/>
</dbReference>
<reference evidence="3" key="1">
    <citation type="journal article" date="2020" name="Nature">
        <title>Giant virus diversity and host interactions through global metagenomics.</title>
        <authorList>
            <person name="Schulz F."/>
            <person name="Roux S."/>
            <person name="Paez-Espino D."/>
            <person name="Jungbluth S."/>
            <person name="Walsh D.A."/>
            <person name="Denef V.J."/>
            <person name="McMahon K.D."/>
            <person name="Konstantinidis K.T."/>
            <person name="Eloe-Fadrosh E.A."/>
            <person name="Kyrpides N.C."/>
            <person name="Woyke T."/>
        </authorList>
    </citation>
    <scope>NUCLEOTIDE SEQUENCE</scope>
    <source>
        <strain evidence="3">GVMAG-S-ERX556126-94</strain>
    </source>
</reference>
<sequence length="255" mass="29362">MNFAPLYSNASQDFQGAMIMDSIIDPGMNMGIDTNTNTNMTNLEPVIVSNNLLEHSLKIKENLLNILHGKDIIPIDDEEFKSEEIDSIITKIKSLNQELLTLQVELDEYHKKYNDELKKTKENIDKIDCSIQFIKTCNKEYDSNEKIKSIIDSLNEYIESINNNNNLKKAKEEYINKRKTINKHLCLLHAINGLNTSAVCPICITDKIDSYFIPCGHTTCRSCFDKNNNISNRINYNKCPICRENVMDVRKLYLI</sequence>
<organism evidence="3">
    <name type="scientific">viral metagenome</name>
    <dbReference type="NCBI Taxonomy" id="1070528"/>
    <lineage>
        <taxon>unclassified sequences</taxon>
        <taxon>metagenomes</taxon>
        <taxon>organismal metagenomes</taxon>
    </lineage>
</organism>
<accession>A0A6C0FFF6</accession>
<dbReference type="PROSITE" id="PS50089">
    <property type="entry name" value="ZF_RING_2"/>
    <property type="match status" value="1"/>
</dbReference>
<dbReference type="SUPFAM" id="SSF57850">
    <property type="entry name" value="RING/U-box"/>
    <property type="match status" value="1"/>
</dbReference>
<dbReference type="Gene3D" id="3.30.40.10">
    <property type="entry name" value="Zinc/RING finger domain, C3HC4 (zinc finger)"/>
    <property type="match status" value="1"/>
</dbReference>
<dbReference type="InterPro" id="IPR013083">
    <property type="entry name" value="Znf_RING/FYVE/PHD"/>
</dbReference>
<protein>
    <recommendedName>
        <fullName evidence="2">RING-type domain-containing protein</fullName>
    </recommendedName>
</protein>
<dbReference type="EMBL" id="MN738840">
    <property type="protein sequence ID" value="QHT39263.1"/>
    <property type="molecule type" value="Genomic_DNA"/>
</dbReference>
<evidence type="ECO:0000259" key="2">
    <source>
        <dbReference type="PROSITE" id="PS50089"/>
    </source>
</evidence>
<dbReference type="InterPro" id="IPR001841">
    <property type="entry name" value="Znf_RING"/>
</dbReference>
<name>A0A6C0FFF6_9ZZZZ</name>
<keyword evidence="1" id="KW-0175">Coiled coil</keyword>
<dbReference type="Pfam" id="PF13920">
    <property type="entry name" value="zf-C3HC4_3"/>
    <property type="match status" value="1"/>
</dbReference>
<dbReference type="SMART" id="SM00184">
    <property type="entry name" value="RING"/>
    <property type="match status" value="1"/>
</dbReference>
<evidence type="ECO:0000256" key="1">
    <source>
        <dbReference type="SAM" id="Coils"/>
    </source>
</evidence>
<dbReference type="AlphaFoldDB" id="A0A6C0FFF6"/>
<proteinExistence type="predicted"/>